<evidence type="ECO:0000313" key="5">
    <source>
        <dbReference type="Proteomes" id="UP000238042"/>
    </source>
</evidence>
<dbReference type="EMBL" id="PSZM01000040">
    <property type="protein sequence ID" value="PQL91695.1"/>
    <property type="molecule type" value="Genomic_DNA"/>
</dbReference>
<dbReference type="InterPro" id="IPR020459">
    <property type="entry name" value="AMP-binding"/>
</dbReference>
<dbReference type="PANTHER" id="PTHR43272:SF33">
    <property type="entry name" value="AMP-BINDING DOMAIN-CONTAINING PROTEIN-RELATED"/>
    <property type="match status" value="1"/>
</dbReference>
<keyword evidence="5" id="KW-1185">Reference proteome</keyword>
<dbReference type="GO" id="GO:0005524">
    <property type="term" value="F:ATP binding"/>
    <property type="evidence" value="ECO:0007669"/>
    <property type="project" value="UniProtKB-KW"/>
</dbReference>
<dbReference type="RefSeq" id="WP_105247067.1">
    <property type="nucleotide sequence ID" value="NZ_PSZM01000040.1"/>
</dbReference>
<name>A0A2S8AAS0_9FLAO</name>
<proteinExistence type="predicted"/>
<comment type="caution">
    <text evidence="4">The sequence shown here is derived from an EMBL/GenBank/DDBJ whole genome shotgun (WGS) entry which is preliminary data.</text>
</comment>
<dbReference type="InterPro" id="IPR020845">
    <property type="entry name" value="AMP-binding_CS"/>
</dbReference>
<organism evidence="4 5">
    <name type="scientific">Apibacter adventoris</name>
    <dbReference type="NCBI Taxonomy" id="1679466"/>
    <lineage>
        <taxon>Bacteria</taxon>
        <taxon>Pseudomonadati</taxon>
        <taxon>Bacteroidota</taxon>
        <taxon>Flavobacteriia</taxon>
        <taxon>Flavobacteriales</taxon>
        <taxon>Weeksellaceae</taxon>
        <taxon>Apibacter</taxon>
    </lineage>
</organism>
<dbReference type="CDD" id="cd05907">
    <property type="entry name" value="VL_LC_FACS_like"/>
    <property type="match status" value="1"/>
</dbReference>
<evidence type="ECO:0000256" key="2">
    <source>
        <dbReference type="ARBA" id="ARBA00022840"/>
    </source>
</evidence>
<dbReference type="PRINTS" id="PR00154">
    <property type="entry name" value="AMPBINDING"/>
</dbReference>
<keyword evidence="1" id="KW-0547">Nucleotide-binding</keyword>
<accession>A0A2S8AAS0</accession>
<dbReference type="Pfam" id="PF00501">
    <property type="entry name" value="AMP-binding"/>
    <property type="match status" value="1"/>
</dbReference>
<evidence type="ECO:0000256" key="1">
    <source>
        <dbReference type="ARBA" id="ARBA00022741"/>
    </source>
</evidence>
<dbReference type="InterPro" id="IPR000873">
    <property type="entry name" value="AMP-dep_synth/lig_dom"/>
</dbReference>
<dbReference type="Pfam" id="PF23562">
    <property type="entry name" value="AMP-binding_C_3"/>
    <property type="match status" value="1"/>
</dbReference>
<feature type="domain" description="AMP-dependent synthetase/ligase" evidence="3">
    <location>
        <begin position="11"/>
        <end position="413"/>
    </location>
</feature>
<dbReference type="Gene3D" id="3.40.50.12780">
    <property type="entry name" value="N-terminal domain of ligase-like"/>
    <property type="match status" value="1"/>
</dbReference>
<protein>
    <submittedName>
        <fullName evidence="4">Long-chain fatty acid--CoA ligase</fullName>
    </submittedName>
</protein>
<dbReference type="Proteomes" id="UP000238042">
    <property type="component" value="Unassembled WGS sequence"/>
</dbReference>
<dbReference type="AlphaFoldDB" id="A0A2S8AAS0"/>
<gene>
    <name evidence="4" type="ORF">C4S77_07800</name>
</gene>
<sequence length="586" mass="67029">MNFLQLILKNYKKFPSKPVLKYKENNKWKSYSWKEFHDLIKQTANALKELGAKPNDNIAIYADNMPQWVIMDMAIISIGAVTIPIFATLTSSQVKYILDETETKIILTGGLKQYENILEIYSNSNFLKHIITAKSSTELQNKFSYHFYNLIKSQSTESEIFEKQNEDIASIIYTSGTTGEPKGVMLTHGNFINVFEAHHKFFNIYPENENTLVFLPLSHVFEKCWSSFVLSCGGQLSICENPKEVAQFMIEAQPTAMCSVPRLFQKIYISINEKIENSTKIAQKFFKWSISIGSKVSELKRNDRKIPLFLLFKYYIADQLAFKRVKKQLGGNLWFIPVGGASITPNITEFFDAIGVHLIVGYGLTETTATVAAFPLIHYKHGTAGKPMTGVHIEIGDENEILIKGYGVFKGYYKKPEETKKAFTKDGWFKTGDAGKFDNEGNLIIIDRIKDLMKTSNGKYISPQLIENLLTNDNFIQQAVLIGDNKPYVTALIIPNFETLEKYAKSLNINFKYFDELVNNQLIIDFYSTRINSLLSHLAEFEKVKKFKLLSADFNMNSGEVTATLKVRRKIILEKYKLLIDEMYKK</sequence>
<dbReference type="InterPro" id="IPR042099">
    <property type="entry name" value="ANL_N_sf"/>
</dbReference>
<evidence type="ECO:0000259" key="3">
    <source>
        <dbReference type="Pfam" id="PF00501"/>
    </source>
</evidence>
<dbReference type="GO" id="GO:0016020">
    <property type="term" value="C:membrane"/>
    <property type="evidence" value="ECO:0007669"/>
    <property type="project" value="TreeGrafter"/>
</dbReference>
<dbReference type="OrthoDB" id="9803968at2"/>
<keyword evidence="2" id="KW-0067">ATP-binding</keyword>
<evidence type="ECO:0000313" key="4">
    <source>
        <dbReference type="EMBL" id="PQL91695.1"/>
    </source>
</evidence>
<keyword evidence="4" id="KW-0436">Ligase</keyword>
<dbReference type="PANTHER" id="PTHR43272">
    <property type="entry name" value="LONG-CHAIN-FATTY-ACID--COA LIGASE"/>
    <property type="match status" value="1"/>
</dbReference>
<reference evidence="4 5" key="1">
    <citation type="submission" date="2018-02" db="EMBL/GenBank/DDBJ databases">
        <title>Genome sequences of Apibacter spp., gut symbionts of Asian honey bees.</title>
        <authorList>
            <person name="Kwong W.K."/>
            <person name="Steele M.I."/>
            <person name="Moran N.A."/>
        </authorList>
    </citation>
    <scope>NUCLEOTIDE SEQUENCE [LARGE SCALE GENOMIC DNA]</scope>
    <source>
        <strain evidence="5">wkB301</strain>
    </source>
</reference>
<dbReference type="PROSITE" id="PS00455">
    <property type="entry name" value="AMP_BINDING"/>
    <property type="match status" value="1"/>
</dbReference>
<dbReference type="GO" id="GO:0004467">
    <property type="term" value="F:long-chain fatty acid-CoA ligase activity"/>
    <property type="evidence" value="ECO:0007669"/>
    <property type="project" value="TreeGrafter"/>
</dbReference>
<dbReference type="SUPFAM" id="SSF56801">
    <property type="entry name" value="Acetyl-CoA synthetase-like"/>
    <property type="match status" value="1"/>
</dbReference>